<dbReference type="Proteomes" id="UP000612680">
    <property type="component" value="Chromosome"/>
</dbReference>
<dbReference type="InterPro" id="IPR025665">
    <property type="entry name" value="Beta-barrel_OMP_2"/>
</dbReference>
<evidence type="ECO:0000313" key="6">
    <source>
        <dbReference type="Proteomes" id="UP000612680"/>
    </source>
</evidence>
<keyword evidence="3" id="KW-0732">Signal</keyword>
<feature type="region of interest" description="Disordered" evidence="2">
    <location>
        <begin position="196"/>
        <end position="234"/>
    </location>
</feature>
<feature type="compositionally biased region" description="Basic and acidic residues" evidence="2">
    <location>
        <begin position="90"/>
        <end position="116"/>
    </location>
</feature>
<evidence type="ECO:0000256" key="1">
    <source>
        <dbReference type="SAM" id="Coils"/>
    </source>
</evidence>
<proteinExistence type="predicted"/>
<feature type="region of interest" description="Disordered" evidence="2">
    <location>
        <begin position="146"/>
        <end position="170"/>
    </location>
</feature>
<organism evidence="5 6">
    <name type="scientific">Dyadobacter sandarakinus</name>
    <dbReference type="NCBI Taxonomy" id="2747268"/>
    <lineage>
        <taxon>Bacteria</taxon>
        <taxon>Pseudomonadati</taxon>
        <taxon>Bacteroidota</taxon>
        <taxon>Cytophagia</taxon>
        <taxon>Cytophagales</taxon>
        <taxon>Spirosomataceae</taxon>
        <taxon>Dyadobacter</taxon>
    </lineage>
</organism>
<protein>
    <submittedName>
        <fullName evidence="5">Outer membrane beta-barrel protein</fullName>
    </submittedName>
</protein>
<feature type="chain" id="PRO_5045344221" evidence="3">
    <location>
        <begin position="20"/>
        <end position="533"/>
    </location>
</feature>
<evidence type="ECO:0000256" key="2">
    <source>
        <dbReference type="SAM" id="MobiDB-lite"/>
    </source>
</evidence>
<evidence type="ECO:0000313" key="5">
    <source>
        <dbReference type="EMBL" id="QRR01264.1"/>
    </source>
</evidence>
<evidence type="ECO:0000259" key="4">
    <source>
        <dbReference type="Pfam" id="PF13568"/>
    </source>
</evidence>
<keyword evidence="6" id="KW-1185">Reference proteome</keyword>
<feature type="domain" description="Outer membrane protein beta-barrel" evidence="4">
    <location>
        <begin position="366"/>
        <end position="515"/>
    </location>
</feature>
<feature type="signal peptide" evidence="3">
    <location>
        <begin position="1"/>
        <end position="19"/>
    </location>
</feature>
<reference evidence="5 6" key="1">
    <citation type="submission" date="2020-06" db="EMBL/GenBank/DDBJ databases">
        <title>Dyadobacter sandarakinus sp. nov., isolated from the soil of the Arctic Yellow River Station.</title>
        <authorList>
            <person name="Zhang Y."/>
            <person name="Peng F."/>
        </authorList>
    </citation>
    <scope>NUCLEOTIDE SEQUENCE [LARGE SCALE GENOMIC DNA]</scope>
    <source>
        <strain evidence="5 6">Q3-56</strain>
    </source>
</reference>
<gene>
    <name evidence="5" type="ORF">HWI92_10280</name>
</gene>
<keyword evidence="1" id="KW-0175">Coiled coil</keyword>
<feature type="region of interest" description="Disordered" evidence="2">
    <location>
        <begin position="83"/>
        <end position="118"/>
    </location>
</feature>
<dbReference type="EMBL" id="CP056775">
    <property type="protein sequence ID" value="QRR01264.1"/>
    <property type="molecule type" value="Genomic_DNA"/>
</dbReference>
<feature type="coiled-coil region" evidence="1">
    <location>
        <begin position="36"/>
        <end position="70"/>
    </location>
</feature>
<evidence type="ECO:0000256" key="3">
    <source>
        <dbReference type="SAM" id="SignalP"/>
    </source>
</evidence>
<feature type="compositionally biased region" description="Low complexity" evidence="2">
    <location>
        <begin position="196"/>
        <end position="231"/>
    </location>
</feature>
<name>A0ABX7I589_9BACT</name>
<accession>A0ABX7I589</accession>
<dbReference type="Pfam" id="PF13568">
    <property type="entry name" value="OMP_b-brl_2"/>
    <property type="match status" value="1"/>
</dbReference>
<sequence>MHYIRYTFIMTLASLSLSAQVVSQDSINNLQRQKEVIELSEKLNEHKSELAKLRTKLGEKEKEAAEASAKSQQSASANTIAATQLTGNPQDKKLANDANKKAKAAQRDAKSARKALDSQVDLQKDIASLESKISEEEQKLNGMQGTAFSAAGGSTSGAAGTQTAAVTVPSQQQNTQQSYQQQAQQQQPAQQQYAQQQQQQPVYQPQGQQQPVYQNQDQQQNYQQPSNNQVQTRNYSANGTENADMIANRVVEQTYKSFGQQSGQPAIIINNIIVPSDYNKEGQRPNMAGGQNFNMSPQDRQEFEDYKNWQRERRGQQVNNYQHRPDASAYPTGPAPQGYSEDHLTFKERFGERTRRKSGIWVIPMAGIHASNFDANLKDGTAEGRSGWNAGLDFRIHVRRFFIQPGAHYFSSTTEVTSEDSLGNAPLLHGPRIHMLKVPLMIGVYLTKEQGAFFKFNIKGGVVGNYLLAVDKGVDSRFRKDNLEEYSYGLNGGIGLEFGFITIDLSHEWGMSNLFKNSDIKNNILRATLGFKI</sequence>
<dbReference type="RefSeq" id="WP_204663402.1">
    <property type="nucleotide sequence ID" value="NZ_CP056775.1"/>
</dbReference>